<name>K1ZI57_9BACT</name>
<organism evidence="1">
    <name type="scientific">uncultured bacterium</name>
    <name type="common">gcode 4</name>
    <dbReference type="NCBI Taxonomy" id="1234023"/>
    <lineage>
        <taxon>Bacteria</taxon>
        <taxon>environmental samples</taxon>
    </lineage>
</organism>
<dbReference type="AlphaFoldDB" id="K1ZI57"/>
<accession>K1ZI57</accession>
<reference evidence="1" key="1">
    <citation type="journal article" date="2012" name="Science">
        <title>Fermentation, hydrogen, and sulfur metabolism in multiple uncultivated bacterial phyla.</title>
        <authorList>
            <person name="Wrighton K.C."/>
            <person name="Thomas B.C."/>
            <person name="Sharon I."/>
            <person name="Miller C.S."/>
            <person name="Castelle C.J."/>
            <person name="VerBerkmoes N.C."/>
            <person name="Wilkins M.J."/>
            <person name="Hettich R.L."/>
            <person name="Lipton M.S."/>
            <person name="Williams K.H."/>
            <person name="Long P.E."/>
            <person name="Banfield J.F."/>
        </authorList>
    </citation>
    <scope>NUCLEOTIDE SEQUENCE [LARGE SCALE GENOMIC DNA]</scope>
</reference>
<dbReference type="EMBL" id="AMFJ01028972">
    <property type="protein sequence ID" value="EKD44093.1"/>
    <property type="molecule type" value="Genomic_DNA"/>
</dbReference>
<dbReference type="SUPFAM" id="SSF51556">
    <property type="entry name" value="Metallo-dependent hydrolases"/>
    <property type="match status" value="1"/>
</dbReference>
<proteinExistence type="predicted"/>
<sequence length="225" mass="26112">MKHVFFDTITLIEGTDPFDNQYLFDIATDIFSPIEHDMAKFLVPYYNDRVEYHKDYKLWNQVYSGEKELQIFQEIVESVLTQWKKIHISNITLREELEIVRKLYEDLGYFDVKENRFRVDFKNTPITIGVNIGNLAYSTKDYKSEREKICFVPPPREPGHVKALFAGLNAGIVSTIHINDTNKEKALIQGLITSEKTNLTTLSGAMYENFLAIGFEVDKQELILS</sequence>
<dbReference type="Gene3D" id="3.20.20.140">
    <property type="entry name" value="Metal-dependent hydrolases"/>
    <property type="match status" value="1"/>
</dbReference>
<protein>
    <submittedName>
        <fullName evidence="1">Uncharacterized protein</fullName>
    </submittedName>
</protein>
<comment type="caution">
    <text evidence="1">The sequence shown here is derived from an EMBL/GenBank/DDBJ whole genome shotgun (WGS) entry which is preliminary data.</text>
</comment>
<evidence type="ECO:0000313" key="1">
    <source>
        <dbReference type="EMBL" id="EKD44093.1"/>
    </source>
</evidence>
<dbReference type="InterPro" id="IPR032466">
    <property type="entry name" value="Metal_Hydrolase"/>
</dbReference>
<gene>
    <name evidence="1" type="ORF">ACD_71C00241G0010</name>
</gene>